<proteinExistence type="predicted"/>
<name>A0A434A0B1_9FLAO</name>
<dbReference type="OrthoDB" id="1371014at2"/>
<dbReference type="RefSeq" id="WP_127340941.1">
    <property type="nucleotide sequence ID" value="NZ_QWDM01000031.1"/>
</dbReference>
<organism evidence="1 2">
    <name type="scientific">Flavobacterium cupreum</name>
    <dbReference type="NCBI Taxonomy" id="2133766"/>
    <lineage>
        <taxon>Bacteria</taxon>
        <taxon>Pseudomonadati</taxon>
        <taxon>Bacteroidota</taxon>
        <taxon>Flavobacteriia</taxon>
        <taxon>Flavobacteriales</taxon>
        <taxon>Flavobacteriaceae</taxon>
        <taxon>Flavobacterium</taxon>
    </lineage>
</organism>
<dbReference type="Proteomes" id="UP000288102">
    <property type="component" value="Unassembled WGS sequence"/>
</dbReference>
<dbReference type="EMBL" id="QWDM01000031">
    <property type="protein sequence ID" value="RUT67767.1"/>
    <property type="molecule type" value="Genomic_DNA"/>
</dbReference>
<dbReference type="AlphaFoldDB" id="A0A434A0B1"/>
<comment type="caution">
    <text evidence="1">The sequence shown here is derived from an EMBL/GenBank/DDBJ whole genome shotgun (WGS) entry which is preliminary data.</text>
</comment>
<accession>A0A434A0B1</accession>
<keyword evidence="2" id="KW-1185">Reference proteome</keyword>
<protein>
    <submittedName>
        <fullName evidence="1">Uncharacterized protein</fullName>
    </submittedName>
</protein>
<gene>
    <name evidence="1" type="ORF">D0817_24705</name>
</gene>
<evidence type="ECO:0000313" key="2">
    <source>
        <dbReference type="Proteomes" id="UP000288102"/>
    </source>
</evidence>
<reference evidence="2" key="1">
    <citation type="journal article" date="2019" name="Syst. Appl. Microbiol.">
        <title>Flavobacterium circumlabens sp. nov. and Flavobacterium cupreum sp. nov., two psychrotrophic species isolated from Antarctic environmental samples.</title>
        <authorList>
            <person name="Kralova S."/>
            <person name="Busse H.-J."/>
            <person name="Svec P."/>
            <person name="Maslanova I."/>
            <person name="Stankova E."/>
            <person name="Bartak M."/>
            <person name="Sedlacek I."/>
        </authorList>
    </citation>
    <scope>NUCLEOTIDE SEQUENCE [LARGE SCALE GENOMIC DNA]</scope>
    <source>
        <strain evidence="2">CCM 8825</strain>
    </source>
</reference>
<sequence length="99" mass="11831">MNLKTLNYIRNKSQLQDLFISQFSADYIRKEIHEILKETRKNATEGARLFAKNISTRELIIFMDRNGKPDGYLLSDELKIMLKDHREEELTIRKLQNQF</sequence>
<evidence type="ECO:0000313" key="1">
    <source>
        <dbReference type="EMBL" id="RUT67767.1"/>
    </source>
</evidence>